<protein>
    <recommendedName>
        <fullName evidence="17">Probable peptidoglycan glycosyltransferase FtsW</fullName>
        <ecNumber evidence="19">2.4.99.28</ecNumber>
    </recommendedName>
    <alternativeName>
        <fullName evidence="18">Cell division protein FtsW</fullName>
    </alternativeName>
    <alternativeName>
        <fullName evidence="15">Cell wall polymerase</fullName>
    </alternativeName>
    <alternativeName>
        <fullName evidence="14">Peptidoglycan polymerase</fullName>
    </alternativeName>
</protein>
<dbReference type="InterPro" id="IPR001182">
    <property type="entry name" value="FtsW/RodA"/>
</dbReference>
<dbReference type="PANTHER" id="PTHR30474:SF2">
    <property type="entry name" value="PEPTIDOGLYCAN GLYCOSYLTRANSFERASE FTSW-RELATED"/>
    <property type="match status" value="1"/>
</dbReference>
<feature type="transmembrane region" description="Helical" evidence="21">
    <location>
        <begin position="164"/>
        <end position="181"/>
    </location>
</feature>
<evidence type="ECO:0000256" key="14">
    <source>
        <dbReference type="ARBA" id="ARBA00032370"/>
    </source>
</evidence>
<keyword evidence="5" id="KW-0328">Glycosyltransferase</keyword>
<keyword evidence="10 21" id="KW-1133">Transmembrane helix</keyword>
<evidence type="ECO:0000256" key="5">
    <source>
        <dbReference type="ARBA" id="ARBA00022676"/>
    </source>
</evidence>
<keyword evidence="8" id="KW-0133">Cell shape</keyword>
<name>A0A1F5NQS9_9BACT</name>
<evidence type="ECO:0000256" key="20">
    <source>
        <dbReference type="ARBA" id="ARBA00049902"/>
    </source>
</evidence>
<evidence type="ECO:0000256" key="18">
    <source>
        <dbReference type="ARBA" id="ARBA00041418"/>
    </source>
</evidence>
<feature type="transmembrane region" description="Helical" evidence="21">
    <location>
        <begin position="305"/>
        <end position="327"/>
    </location>
</feature>
<comment type="pathway">
    <text evidence="2">Cell wall biogenesis; peptidoglycan biosynthesis.</text>
</comment>
<dbReference type="PROSITE" id="PS00428">
    <property type="entry name" value="FTSW_RODA_SPOVE"/>
    <property type="match status" value="1"/>
</dbReference>
<evidence type="ECO:0000313" key="23">
    <source>
        <dbReference type="Proteomes" id="UP000177912"/>
    </source>
</evidence>
<dbReference type="InterPro" id="IPR018365">
    <property type="entry name" value="Cell_cycle_FtsW-rel_CS"/>
</dbReference>
<comment type="similarity">
    <text evidence="16">Belongs to the SEDS family. FtsW subfamily.</text>
</comment>
<dbReference type="GO" id="GO:0009252">
    <property type="term" value="P:peptidoglycan biosynthetic process"/>
    <property type="evidence" value="ECO:0007669"/>
    <property type="project" value="UniProtKB-KW"/>
</dbReference>
<evidence type="ECO:0000256" key="2">
    <source>
        <dbReference type="ARBA" id="ARBA00004752"/>
    </source>
</evidence>
<dbReference type="AlphaFoldDB" id="A0A1F5NQS9"/>
<evidence type="ECO:0000256" key="7">
    <source>
        <dbReference type="ARBA" id="ARBA00022692"/>
    </source>
</evidence>
<dbReference type="GO" id="GO:0051301">
    <property type="term" value="P:cell division"/>
    <property type="evidence" value="ECO:0007669"/>
    <property type="project" value="UniProtKB-KW"/>
</dbReference>
<dbReference type="STRING" id="1817822.A2826_01000"/>
<keyword evidence="7 21" id="KW-0812">Transmembrane</keyword>
<accession>A0A1F5NQS9</accession>
<feature type="transmembrane region" description="Helical" evidence="21">
    <location>
        <begin position="339"/>
        <end position="360"/>
    </location>
</feature>
<evidence type="ECO:0000256" key="10">
    <source>
        <dbReference type="ARBA" id="ARBA00022989"/>
    </source>
</evidence>
<evidence type="ECO:0000256" key="8">
    <source>
        <dbReference type="ARBA" id="ARBA00022960"/>
    </source>
</evidence>
<evidence type="ECO:0000256" key="6">
    <source>
        <dbReference type="ARBA" id="ARBA00022679"/>
    </source>
</evidence>
<evidence type="ECO:0000256" key="3">
    <source>
        <dbReference type="ARBA" id="ARBA00022475"/>
    </source>
</evidence>
<feature type="transmembrane region" description="Helical" evidence="21">
    <location>
        <begin position="46"/>
        <end position="63"/>
    </location>
</feature>
<evidence type="ECO:0000256" key="15">
    <source>
        <dbReference type="ARBA" id="ARBA00033270"/>
    </source>
</evidence>
<evidence type="ECO:0000256" key="19">
    <source>
        <dbReference type="ARBA" id="ARBA00044770"/>
    </source>
</evidence>
<keyword evidence="4 22" id="KW-0132">Cell division</keyword>
<feature type="transmembrane region" description="Helical" evidence="21">
    <location>
        <begin position="140"/>
        <end position="158"/>
    </location>
</feature>
<feature type="transmembrane region" description="Helical" evidence="21">
    <location>
        <begin position="107"/>
        <end position="128"/>
    </location>
</feature>
<evidence type="ECO:0000256" key="16">
    <source>
        <dbReference type="ARBA" id="ARBA00038053"/>
    </source>
</evidence>
<keyword evidence="11 21" id="KW-0472">Membrane</keyword>
<dbReference type="GO" id="GO:0008360">
    <property type="term" value="P:regulation of cell shape"/>
    <property type="evidence" value="ECO:0007669"/>
    <property type="project" value="UniProtKB-KW"/>
</dbReference>
<feature type="transmembrane region" description="Helical" evidence="21">
    <location>
        <begin position="75"/>
        <end position="95"/>
    </location>
</feature>
<dbReference type="NCBIfam" id="TIGR02614">
    <property type="entry name" value="ftsW"/>
    <property type="match status" value="1"/>
</dbReference>
<dbReference type="GO" id="GO:0032153">
    <property type="term" value="C:cell division site"/>
    <property type="evidence" value="ECO:0007669"/>
    <property type="project" value="TreeGrafter"/>
</dbReference>
<feature type="transmembrane region" description="Helical" evidence="21">
    <location>
        <begin position="12"/>
        <end position="34"/>
    </location>
</feature>
<keyword evidence="3" id="KW-1003">Cell membrane</keyword>
<gene>
    <name evidence="22" type="ORF">A2826_01000</name>
</gene>
<comment type="subcellular location">
    <subcellularLocation>
        <location evidence="1">Cell membrane</location>
        <topology evidence="1">Multi-pass membrane protein</topology>
    </subcellularLocation>
</comment>
<evidence type="ECO:0000256" key="17">
    <source>
        <dbReference type="ARBA" id="ARBA00041185"/>
    </source>
</evidence>
<evidence type="ECO:0000313" key="22">
    <source>
        <dbReference type="EMBL" id="OGE80046.1"/>
    </source>
</evidence>
<comment type="catalytic activity">
    <reaction evidence="20">
        <text>[GlcNAc-(1-&gt;4)-Mur2Ac(oyl-L-Ala-gamma-D-Glu-L-Lys-D-Ala-D-Ala)](n)-di-trans,octa-cis-undecaprenyl diphosphate + beta-D-GlcNAc-(1-&gt;4)-Mur2Ac(oyl-L-Ala-gamma-D-Glu-L-Lys-D-Ala-D-Ala)-di-trans,octa-cis-undecaprenyl diphosphate = [GlcNAc-(1-&gt;4)-Mur2Ac(oyl-L-Ala-gamma-D-Glu-L-Lys-D-Ala-D-Ala)](n+1)-di-trans,octa-cis-undecaprenyl diphosphate + di-trans,octa-cis-undecaprenyl diphosphate + H(+)</text>
        <dbReference type="Rhea" id="RHEA:23708"/>
        <dbReference type="Rhea" id="RHEA-COMP:9602"/>
        <dbReference type="Rhea" id="RHEA-COMP:9603"/>
        <dbReference type="ChEBI" id="CHEBI:15378"/>
        <dbReference type="ChEBI" id="CHEBI:58405"/>
        <dbReference type="ChEBI" id="CHEBI:60033"/>
        <dbReference type="ChEBI" id="CHEBI:78435"/>
        <dbReference type="EC" id="2.4.99.28"/>
    </reaction>
</comment>
<evidence type="ECO:0000256" key="9">
    <source>
        <dbReference type="ARBA" id="ARBA00022984"/>
    </source>
</evidence>
<reference evidence="22 23" key="1">
    <citation type="journal article" date="2016" name="Nat. Commun.">
        <title>Thousands of microbial genomes shed light on interconnected biogeochemical processes in an aquifer system.</title>
        <authorList>
            <person name="Anantharaman K."/>
            <person name="Brown C.T."/>
            <person name="Hug L.A."/>
            <person name="Sharon I."/>
            <person name="Castelle C.J."/>
            <person name="Probst A.J."/>
            <person name="Thomas B.C."/>
            <person name="Singh A."/>
            <person name="Wilkins M.J."/>
            <person name="Karaoz U."/>
            <person name="Brodie E.L."/>
            <person name="Williams K.H."/>
            <person name="Hubbard S.S."/>
            <person name="Banfield J.F."/>
        </authorList>
    </citation>
    <scope>NUCLEOTIDE SEQUENCE [LARGE SCALE GENOMIC DNA]</scope>
</reference>
<dbReference type="PANTHER" id="PTHR30474">
    <property type="entry name" value="CELL CYCLE PROTEIN"/>
    <property type="match status" value="1"/>
</dbReference>
<dbReference type="EC" id="2.4.99.28" evidence="19"/>
<keyword evidence="13" id="KW-0961">Cell wall biogenesis/degradation</keyword>
<evidence type="ECO:0000256" key="4">
    <source>
        <dbReference type="ARBA" id="ARBA00022618"/>
    </source>
</evidence>
<keyword evidence="12" id="KW-0131">Cell cycle</keyword>
<dbReference type="EMBL" id="MFEI01000042">
    <property type="protein sequence ID" value="OGE80046.1"/>
    <property type="molecule type" value="Genomic_DNA"/>
</dbReference>
<dbReference type="GO" id="GO:0015648">
    <property type="term" value="F:lipid-linked peptidoglycan transporter activity"/>
    <property type="evidence" value="ECO:0007669"/>
    <property type="project" value="TreeGrafter"/>
</dbReference>
<proteinExistence type="inferred from homology"/>
<feature type="transmembrane region" description="Helical" evidence="21">
    <location>
        <begin position="274"/>
        <end position="293"/>
    </location>
</feature>
<evidence type="ECO:0000256" key="21">
    <source>
        <dbReference type="SAM" id="Phobius"/>
    </source>
</evidence>
<dbReference type="GO" id="GO:0008955">
    <property type="term" value="F:peptidoglycan glycosyltransferase activity"/>
    <property type="evidence" value="ECO:0007669"/>
    <property type="project" value="UniProtKB-EC"/>
</dbReference>
<dbReference type="GO" id="GO:0005886">
    <property type="term" value="C:plasma membrane"/>
    <property type="evidence" value="ECO:0007669"/>
    <property type="project" value="UniProtKB-SubCell"/>
</dbReference>
<organism evidence="22 23">
    <name type="scientific">Candidatus Doudnabacteria bacterium RIFCSPHIGHO2_01_FULL_43_23</name>
    <dbReference type="NCBI Taxonomy" id="1817822"/>
    <lineage>
        <taxon>Bacteria</taxon>
        <taxon>Candidatus Doudnaibacteriota</taxon>
    </lineage>
</organism>
<dbReference type="Pfam" id="PF01098">
    <property type="entry name" value="FTSW_RODA_SPOVE"/>
    <property type="match status" value="1"/>
</dbReference>
<dbReference type="GO" id="GO:0071555">
    <property type="term" value="P:cell wall organization"/>
    <property type="evidence" value="ECO:0007669"/>
    <property type="project" value="UniProtKB-KW"/>
</dbReference>
<sequence length="365" mass="39628">MKAKIKEFDKTIFGLGVILSVIGLIVISSASSVLSYQRFGHTNYYLTRQVIFFVIGVALALIVSRIDYRIFKKYAFIILAIVFVLLVIVLIPSVGFSVGGSRRWIDLGVFFFQPTEFAKLAIIFYLSAWFSTREEIIHSFYGALLPPILVSGALAALILMEPDFGTMSALGLIVLAIFFASGAKLSHLFALILSGVGLAWLAISAAPYRVARITSFLDPAIDPQGIGYQINQALIAIGSGGFFGQGFGFSRQKFNFLPEPIGDSIFAVMSEELGFVRVGFVLLLFLIFGIFGYRIAKKAPDSFGTLVAIGITSWIVFQTVLNVGAMVGLLPLTGIPLPFISYGGSSMLATMIALGVLLNISRQRL</sequence>
<comment type="caution">
    <text evidence="22">The sequence shown here is derived from an EMBL/GenBank/DDBJ whole genome shotgun (WGS) entry which is preliminary data.</text>
</comment>
<keyword evidence="9" id="KW-0573">Peptidoglycan synthesis</keyword>
<evidence type="ECO:0000256" key="13">
    <source>
        <dbReference type="ARBA" id="ARBA00023316"/>
    </source>
</evidence>
<evidence type="ECO:0000256" key="1">
    <source>
        <dbReference type="ARBA" id="ARBA00004651"/>
    </source>
</evidence>
<dbReference type="InterPro" id="IPR013437">
    <property type="entry name" value="FtsW"/>
</dbReference>
<evidence type="ECO:0000256" key="12">
    <source>
        <dbReference type="ARBA" id="ARBA00023306"/>
    </source>
</evidence>
<feature type="transmembrane region" description="Helical" evidence="21">
    <location>
        <begin position="188"/>
        <end position="208"/>
    </location>
</feature>
<dbReference type="Proteomes" id="UP000177912">
    <property type="component" value="Unassembled WGS sequence"/>
</dbReference>
<evidence type="ECO:0000256" key="11">
    <source>
        <dbReference type="ARBA" id="ARBA00023136"/>
    </source>
</evidence>
<keyword evidence="6" id="KW-0808">Transferase</keyword>